<proteinExistence type="predicted"/>
<dbReference type="InterPro" id="IPR011701">
    <property type="entry name" value="MFS"/>
</dbReference>
<dbReference type="AlphaFoldDB" id="A0A1C7NSZ5"/>
<keyword evidence="2 5" id="KW-0812">Transmembrane</keyword>
<feature type="transmembrane region" description="Helical" evidence="5">
    <location>
        <begin position="12"/>
        <end position="31"/>
    </location>
</feature>
<feature type="transmembrane region" description="Helical" evidence="5">
    <location>
        <begin position="43"/>
        <end position="62"/>
    </location>
</feature>
<evidence type="ECO:0000256" key="2">
    <source>
        <dbReference type="ARBA" id="ARBA00022692"/>
    </source>
</evidence>
<name>A0A1C7NSZ5_9HYPH</name>
<feature type="transmembrane region" description="Helical" evidence="5">
    <location>
        <begin position="297"/>
        <end position="316"/>
    </location>
</feature>
<keyword evidence="4 5" id="KW-0472">Membrane</keyword>
<feature type="transmembrane region" description="Helical" evidence="5">
    <location>
        <begin position="361"/>
        <end position="382"/>
    </location>
</feature>
<feature type="transmembrane region" description="Helical" evidence="5">
    <location>
        <begin position="138"/>
        <end position="156"/>
    </location>
</feature>
<feature type="transmembrane region" description="Helical" evidence="5">
    <location>
        <begin position="241"/>
        <end position="262"/>
    </location>
</feature>
<evidence type="ECO:0000256" key="3">
    <source>
        <dbReference type="ARBA" id="ARBA00022989"/>
    </source>
</evidence>
<dbReference type="Gene3D" id="1.20.1250.20">
    <property type="entry name" value="MFS general substrate transporter like domains"/>
    <property type="match status" value="2"/>
</dbReference>
<feature type="transmembrane region" description="Helical" evidence="5">
    <location>
        <begin position="97"/>
        <end position="117"/>
    </location>
</feature>
<dbReference type="InterPro" id="IPR036259">
    <property type="entry name" value="MFS_trans_sf"/>
</dbReference>
<evidence type="ECO:0000256" key="4">
    <source>
        <dbReference type="ARBA" id="ARBA00023136"/>
    </source>
</evidence>
<dbReference type="GO" id="GO:0022857">
    <property type="term" value="F:transmembrane transporter activity"/>
    <property type="evidence" value="ECO:0007669"/>
    <property type="project" value="InterPro"/>
</dbReference>
<dbReference type="STRING" id="1612624.ADU59_28420"/>
<dbReference type="GO" id="GO:0016020">
    <property type="term" value="C:membrane"/>
    <property type="evidence" value="ECO:0007669"/>
    <property type="project" value="UniProtKB-SubCell"/>
</dbReference>
<dbReference type="PANTHER" id="PTHR23514:SF13">
    <property type="entry name" value="INNER MEMBRANE PROTEIN YBJJ"/>
    <property type="match status" value="1"/>
</dbReference>
<reference evidence="6 7" key="1">
    <citation type="journal article" date="2016" name="Syst. Appl. Microbiol.">
        <title>Pararhizobium polonicum sp. nov. isolated from tumors on stone fruit rootstocks.</title>
        <authorList>
            <person name="Pulawska J."/>
            <person name="Kuzmanovic N."/>
            <person name="Willems A."/>
            <person name="Pothier J.F."/>
        </authorList>
    </citation>
    <scope>NUCLEOTIDE SEQUENCE [LARGE SCALE GENOMIC DNA]</scope>
    <source>
        <strain evidence="6 7">F5.1</strain>
    </source>
</reference>
<accession>A0A1C7NSZ5</accession>
<dbReference type="SUPFAM" id="SSF103473">
    <property type="entry name" value="MFS general substrate transporter"/>
    <property type="match status" value="1"/>
</dbReference>
<feature type="transmembrane region" description="Helical" evidence="5">
    <location>
        <begin position="162"/>
        <end position="180"/>
    </location>
</feature>
<dbReference type="CDD" id="cd17393">
    <property type="entry name" value="MFS_MosC_like"/>
    <property type="match status" value="1"/>
</dbReference>
<evidence type="ECO:0000256" key="5">
    <source>
        <dbReference type="SAM" id="Phobius"/>
    </source>
</evidence>
<sequence length="396" mass="41476">MRFALALPPQQQIFAAFFTYAACIGSLYPRLPDIQKNMAVGEGALGGALIGIAAGTLLSLTFGGRFAAKFDARMIILTFIPALSVLFALASSASSPLLFFVLLVPVGLNMGMLELVLNLEADRVENLVGRRIMNRCHAFWSFGFFTAGLVSAGFAQTGLPPTLQLCLMVPVICAVTAILLSTIQPAPPRVTVHEEQAAPLFAFPTFGILVLVTVSASAMVLEGAGADWSAIYMRKEFDVSPFLSGFAAAAGAGSQAFFRFFADGFVERYSPVKVARVMLCILMAGVLAVLLAPGAVFALAGFFLMGVGTSVLFPLAMSAAAQRTDRSAAVNVAALAQITFVLFLLAPPLLGFVAEHIGIRWAFGACLPIVAVSLLATGALGIKQAKGDDGGGEQRA</sequence>
<comment type="caution">
    <text evidence="6">The sequence shown here is derived from an EMBL/GenBank/DDBJ whole genome shotgun (WGS) entry which is preliminary data.</text>
</comment>
<dbReference type="EMBL" id="LGLV01000023">
    <property type="protein sequence ID" value="OBZ92132.1"/>
    <property type="molecule type" value="Genomic_DNA"/>
</dbReference>
<protein>
    <submittedName>
        <fullName evidence="6">MFS transporter</fullName>
    </submittedName>
</protein>
<feature type="transmembrane region" description="Helical" evidence="5">
    <location>
        <begin position="274"/>
        <end position="291"/>
    </location>
</feature>
<keyword evidence="7" id="KW-1185">Reference proteome</keyword>
<evidence type="ECO:0000256" key="1">
    <source>
        <dbReference type="ARBA" id="ARBA00004141"/>
    </source>
</evidence>
<evidence type="ECO:0000313" key="7">
    <source>
        <dbReference type="Proteomes" id="UP000093111"/>
    </source>
</evidence>
<dbReference type="InterPro" id="IPR051788">
    <property type="entry name" value="MFS_Transporter"/>
</dbReference>
<feature type="transmembrane region" description="Helical" evidence="5">
    <location>
        <begin position="328"/>
        <end position="349"/>
    </location>
</feature>
<feature type="transmembrane region" description="Helical" evidence="5">
    <location>
        <begin position="200"/>
        <end position="221"/>
    </location>
</feature>
<dbReference type="Proteomes" id="UP000093111">
    <property type="component" value="Unassembled WGS sequence"/>
</dbReference>
<keyword evidence="3 5" id="KW-1133">Transmembrane helix</keyword>
<gene>
    <name evidence="6" type="ORF">ADU59_28420</name>
</gene>
<dbReference type="PANTHER" id="PTHR23514">
    <property type="entry name" value="BYPASS OF STOP CODON PROTEIN 6"/>
    <property type="match status" value="1"/>
</dbReference>
<comment type="subcellular location">
    <subcellularLocation>
        <location evidence="1">Membrane</location>
        <topology evidence="1">Multi-pass membrane protein</topology>
    </subcellularLocation>
</comment>
<dbReference type="OrthoDB" id="9810941at2"/>
<dbReference type="Pfam" id="PF07690">
    <property type="entry name" value="MFS_1"/>
    <property type="match status" value="1"/>
</dbReference>
<organism evidence="6 7">
    <name type="scientific">Pararhizobium polonicum</name>
    <dbReference type="NCBI Taxonomy" id="1612624"/>
    <lineage>
        <taxon>Bacteria</taxon>
        <taxon>Pseudomonadati</taxon>
        <taxon>Pseudomonadota</taxon>
        <taxon>Alphaproteobacteria</taxon>
        <taxon>Hyphomicrobiales</taxon>
        <taxon>Rhizobiaceae</taxon>
        <taxon>Rhizobium/Agrobacterium group</taxon>
        <taxon>Pararhizobium</taxon>
    </lineage>
</organism>
<dbReference type="RefSeq" id="WP_068959032.1">
    <property type="nucleotide sequence ID" value="NZ_LGLV01000023.1"/>
</dbReference>
<feature type="transmembrane region" description="Helical" evidence="5">
    <location>
        <begin position="74"/>
        <end position="91"/>
    </location>
</feature>
<evidence type="ECO:0000313" key="6">
    <source>
        <dbReference type="EMBL" id="OBZ92132.1"/>
    </source>
</evidence>
<dbReference type="PATRIC" id="fig|1612624.7.peg.3862"/>